<comment type="similarity">
    <text evidence="1">Belongs to the sigma-70 factor family. ECF subfamily.</text>
</comment>
<keyword evidence="3" id="KW-0731">Sigma factor</keyword>
<evidence type="ECO:0000256" key="3">
    <source>
        <dbReference type="ARBA" id="ARBA00023082"/>
    </source>
</evidence>
<evidence type="ECO:0000256" key="2">
    <source>
        <dbReference type="ARBA" id="ARBA00023015"/>
    </source>
</evidence>
<gene>
    <name evidence="7" type="ORF">A4R43_15470</name>
</gene>
<dbReference type="SUPFAM" id="SSF88659">
    <property type="entry name" value="Sigma3 and sigma4 domains of RNA polymerase sigma factors"/>
    <property type="match status" value="1"/>
</dbReference>
<organism evidence="7 8">
    <name type="scientific">Amycolatopsis albispora</name>
    <dbReference type="NCBI Taxonomy" id="1804986"/>
    <lineage>
        <taxon>Bacteria</taxon>
        <taxon>Bacillati</taxon>
        <taxon>Actinomycetota</taxon>
        <taxon>Actinomycetes</taxon>
        <taxon>Pseudonocardiales</taxon>
        <taxon>Pseudonocardiaceae</taxon>
        <taxon>Amycolatopsis</taxon>
    </lineage>
</organism>
<dbReference type="Pfam" id="PF08281">
    <property type="entry name" value="Sigma70_r4_2"/>
    <property type="match status" value="1"/>
</dbReference>
<dbReference type="Proteomes" id="UP000250434">
    <property type="component" value="Chromosome"/>
</dbReference>
<sequence>MKVDDGTIPAEAFDAHRVQLRTVAHRLLGSPDAADAAMREALARLTDAGVDNNLGSWLTAVVARVCIEQLRGREADVDLSNEARLADSVGLALVIALEQLTPAERLTFVLRDLFAMPYDEIGPIVNRSPVAARQLADRARHLVHDAGIDF</sequence>
<name>A0A344L6S8_9PSEU</name>
<evidence type="ECO:0000313" key="7">
    <source>
        <dbReference type="EMBL" id="AXB43752.1"/>
    </source>
</evidence>
<dbReference type="Gene3D" id="1.10.1740.10">
    <property type="match status" value="1"/>
</dbReference>
<evidence type="ECO:0000259" key="6">
    <source>
        <dbReference type="Pfam" id="PF08281"/>
    </source>
</evidence>
<dbReference type="GO" id="GO:0016987">
    <property type="term" value="F:sigma factor activity"/>
    <property type="evidence" value="ECO:0007669"/>
    <property type="project" value="UniProtKB-KW"/>
</dbReference>
<dbReference type="KEGG" id="aab:A4R43_15470"/>
<dbReference type="InterPro" id="IPR013325">
    <property type="entry name" value="RNA_pol_sigma_r2"/>
</dbReference>
<evidence type="ECO:0000256" key="4">
    <source>
        <dbReference type="ARBA" id="ARBA00023163"/>
    </source>
</evidence>
<dbReference type="GO" id="GO:0003677">
    <property type="term" value="F:DNA binding"/>
    <property type="evidence" value="ECO:0007669"/>
    <property type="project" value="InterPro"/>
</dbReference>
<dbReference type="GO" id="GO:0006352">
    <property type="term" value="P:DNA-templated transcription initiation"/>
    <property type="evidence" value="ECO:0007669"/>
    <property type="project" value="InterPro"/>
</dbReference>
<dbReference type="InterPro" id="IPR036388">
    <property type="entry name" value="WH-like_DNA-bd_sf"/>
</dbReference>
<dbReference type="SUPFAM" id="SSF88946">
    <property type="entry name" value="Sigma2 domain of RNA polymerase sigma factors"/>
    <property type="match status" value="1"/>
</dbReference>
<feature type="domain" description="RNA polymerase sigma factor 70 region 4 type 2" evidence="6">
    <location>
        <begin position="96"/>
        <end position="140"/>
    </location>
</feature>
<evidence type="ECO:0000313" key="8">
    <source>
        <dbReference type="Proteomes" id="UP000250434"/>
    </source>
</evidence>
<protein>
    <recommendedName>
        <fullName evidence="9">RNA polymerase subunit sigma-70</fullName>
    </recommendedName>
</protein>
<dbReference type="PANTHER" id="PTHR30173:SF43">
    <property type="entry name" value="ECF RNA POLYMERASE SIGMA FACTOR SIGI-RELATED"/>
    <property type="match status" value="1"/>
</dbReference>
<dbReference type="Gene3D" id="1.10.10.10">
    <property type="entry name" value="Winged helix-like DNA-binding domain superfamily/Winged helix DNA-binding domain"/>
    <property type="match status" value="1"/>
</dbReference>
<dbReference type="EMBL" id="CP015163">
    <property type="protein sequence ID" value="AXB43752.1"/>
    <property type="molecule type" value="Genomic_DNA"/>
</dbReference>
<dbReference type="InterPro" id="IPR013324">
    <property type="entry name" value="RNA_pol_sigma_r3/r4-like"/>
</dbReference>
<feature type="domain" description="RNA polymerase sigma-70 region 2" evidence="5">
    <location>
        <begin position="13"/>
        <end position="73"/>
    </location>
</feature>
<keyword evidence="8" id="KW-1185">Reference proteome</keyword>
<dbReference type="InterPro" id="IPR013249">
    <property type="entry name" value="RNA_pol_sigma70_r4_t2"/>
</dbReference>
<accession>A0A344L6S8</accession>
<dbReference type="InterPro" id="IPR052704">
    <property type="entry name" value="ECF_Sigma-70_Domain"/>
</dbReference>
<dbReference type="Pfam" id="PF04542">
    <property type="entry name" value="Sigma70_r2"/>
    <property type="match status" value="1"/>
</dbReference>
<keyword evidence="4" id="KW-0804">Transcription</keyword>
<proteinExistence type="inferred from homology"/>
<reference evidence="7 8" key="1">
    <citation type="submission" date="2016-04" db="EMBL/GenBank/DDBJ databases">
        <title>Complete genome sequence and analysis of deep-sea sediment isolate, Amycolatopsis sp. WP1.</title>
        <authorList>
            <person name="Wang H."/>
            <person name="Chen S."/>
            <person name="Wu Q."/>
        </authorList>
    </citation>
    <scope>NUCLEOTIDE SEQUENCE [LARGE SCALE GENOMIC DNA]</scope>
    <source>
        <strain evidence="7 8">WP1</strain>
    </source>
</reference>
<evidence type="ECO:0000259" key="5">
    <source>
        <dbReference type="Pfam" id="PF04542"/>
    </source>
</evidence>
<evidence type="ECO:0008006" key="9">
    <source>
        <dbReference type="Google" id="ProtNLM"/>
    </source>
</evidence>
<evidence type="ECO:0000256" key="1">
    <source>
        <dbReference type="ARBA" id="ARBA00010641"/>
    </source>
</evidence>
<dbReference type="InterPro" id="IPR007627">
    <property type="entry name" value="RNA_pol_sigma70_r2"/>
</dbReference>
<dbReference type="PANTHER" id="PTHR30173">
    <property type="entry name" value="SIGMA 19 FACTOR"/>
    <property type="match status" value="1"/>
</dbReference>
<dbReference type="AlphaFoldDB" id="A0A344L6S8"/>
<keyword evidence="2" id="KW-0805">Transcription regulation</keyword>